<gene>
    <name evidence="4" type="ORF">DPX39_110106200</name>
</gene>
<sequence length="430" mass="47256">MPHSGYPFSSSSVVGVEGDDRHSSVSLFVILFLCVLLTAVEPSVAGADVRSTVDEVVADTSEPTCPPAPVCSRYKWLSSSQLYCWMSKLPSRLVSRELPFATDDKARRLAISNVEELLRTRLVGQGHLTEAIASLMRKKLSYPHEPLVLHFAGDNGVGKTHTARLLSLATSLRCANSRGRQCDSGDNMLVISGTGFGGLEGRDGLNLLVRKITEHQRKYPHGIVLLDDLNAMHPSLVALLAPLFGRADRFEGQAADLPSLKELTVIVTTDFGKQGRTFGKSVVEVEKMVRMEFNSLYGSFVPAFVRTLAFAAFSKRSAEEMVRTTVITLPCTAYRYGFAGPNAYGGGVVASSIDDVAVSFLVERYREVWEGRENGHALRRAVEDSLLSLLLKYFDEHGHDRRVWARFHLDEKVGEIVLDAGADPHSMNDL</sequence>
<dbReference type="InterPro" id="IPR010448">
    <property type="entry name" value="Torsin"/>
</dbReference>
<protein>
    <recommendedName>
        <fullName evidence="3">AAA+ ATPase domain-containing protein</fullName>
    </recommendedName>
</protein>
<dbReference type="GO" id="GO:0005737">
    <property type="term" value="C:cytoplasm"/>
    <property type="evidence" value="ECO:0007669"/>
    <property type="project" value="UniProtKB-ARBA"/>
</dbReference>
<dbReference type="Gene3D" id="3.40.50.300">
    <property type="entry name" value="P-loop containing nucleotide triphosphate hydrolases"/>
    <property type="match status" value="1"/>
</dbReference>
<feature type="domain" description="AAA+ ATPase" evidence="3">
    <location>
        <begin position="145"/>
        <end position="289"/>
    </location>
</feature>
<dbReference type="Proteomes" id="UP000266743">
    <property type="component" value="Chromosome 11"/>
</dbReference>
<dbReference type="SMART" id="SM00382">
    <property type="entry name" value="AAA"/>
    <property type="match status" value="1"/>
</dbReference>
<proteinExistence type="inferred from homology"/>
<comment type="similarity">
    <text evidence="1">Belongs to the ClpA/ClpB family. Torsin subfamily.</text>
</comment>
<reference evidence="4" key="1">
    <citation type="submission" date="2018-09" db="EMBL/GenBank/DDBJ databases">
        <title>whole genome sequence of T. equiperdum IVM-t1 strain.</title>
        <authorList>
            <person name="Suganuma K."/>
        </authorList>
    </citation>
    <scope>NUCLEOTIDE SEQUENCE [LARGE SCALE GENOMIC DNA]</scope>
    <source>
        <strain evidence="4">IVM-t1</strain>
    </source>
</reference>
<comment type="caution">
    <text evidence="4">The sequence shown here is derived from an EMBL/GenBank/DDBJ whole genome shotgun (WGS) entry which is preliminary data.</text>
</comment>
<dbReference type="SUPFAM" id="SSF52540">
    <property type="entry name" value="P-loop containing nucleoside triphosphate hydrolases"/>
    <property type="match status" value="1"/>
</dbReference>
<evidence type="ECO:0000256" key="1">
    <source>
        <dbReference type="ARBA" id="ARBA00006235"/>
    </source>
</evidence>
<dbReference type="GO" id="GO:0016887">
    <property type="term" value="F:ATP hydrolysis activity"/>
    <property type="evidence" value="ECO:0007669"/>
    <property type="project" value="InterPro"/>
</dbReference>
<organism evidence="4">
    <name type="scientific">Trypanosoma brucei equiperdum</name>
    <dbReference type="NCBI Taxonomy" id="630700"/>
    <lineage>
        <taxon>Eukaryota</taxon>
        <taxon>Discoba</taxon>
        <taxon>Euglenozoa</taxon>
        <taxon>Kinetoplastea</taxon>
        <taxon>Metakinetoplastina</taxon>
        <taxon>Trypanosomatida</taxon>
        <taxon>Trypanosomatidae</taxon>
        <taxon>Trypanosoma</taxon>
    </lineage>
</organism>
<evidence type="ECO:0000259" key="3">
    <source>
        <dbReference type="SMART" id="SM00382"/>
    </source>
</evidence>
<dbReference type="InterPro" id="IPR001270">
    <property type="entry name" value="ClpA/B"/>
</dbReference>
<keyword evidence="2" id="KW-0732">Signal</keyword>
<name>A0A3L6KX66_9TRYP</name>
<dbReference type="PANTHER" id="PTHR10760">
    <property type="entry name" value="TORSIN"/>
    <property type="match status" value="1"/>
</dbReference>
<dbReference type="EMBL" id="QSBY01000011">
    <property type="protein sequence ID" value="RHW67467.1"/>
    <property type="molecule type" value="Genomic_DNA"/>
</dbReference>
<dbReference type="GO" id="GO:0005524">
    <property type="term" value="F:ATP binding"/>
    <property type="evidence" value="ECO:0007669"/>
    <property type="project" value="InterPro"/>
</dbReference>
<dbReference type="PANTHER" id="PTHR10760:SF16">
    <property type="entry name" value="AAA+ ATPASE DOMAIN-CONTAINING PROTEIN"/>
    <property type="match status" value="1"/>
</dbReference>
<evidence type="ECO:0000256" key="2">
    <source>
        <dbReference type="SAM" id="SignalP"/>
    </source>
</evidence>
<dbReference type="PRINTS" id="PR00300">
    <property type="entry name" value="CLPPROTEASEA"/>
</dbReference>
<evidence type="ECO:0000313" key="4">
    <source>
        <dbReference type="EMBL" id="RHW67467.1"/>
    </source>
</evidence>
<accession>A0A3L6KX66</accession>
<dbReference type="InterPro" id="IPR027417">
    <property type="entry name" value="P-loop_NTPase"/>
</dbReference>
<feature type="signal peptide" evidence="2">
    <location>
        <begin position="1"/>
        <end position="46"/>
    </location>
</feature>
<dbReference type="InterPro" id="IPR003593">
    <property type="entry name" value="AAA+_ATPase"/>
</dbReference>
<dbReference type="AlphaFoldDB" id="A0A3L6KX66"/>
<feature type="chain" id="PRO_5018231596" description="AAA+ ATPase domain-containing protein" evidence="2">
    <location>
        <begin position="47"/>
        <end position="430"/>
    </location>
</feature>